<gene>
    <name evidence="1" type="ORF">V9T40_014940</name>
</gene>
<evidence type="ECO:0000313" key="1">
    <source>
        <dbReference type="EMBL" id="KAK7597984.1"/>
    </source>
</evidence>
<evidence type="ECO:0000313" key="2">
    <source>
        <dbReference type="Proteomes" id="UP001367676"/>
    </source>
</evidence>
<sequence>MYPLTLSWPLGNSLTVFVVDDHSACRIQRLQLGPPRYLISNLYNNNKKKKLHIRLDIAIYISSSLFKYHTKEMSQHQMTGVHGVAAAAAAPATASVWLLPLLSSASSTAFPQGVCIHRRRRRRAPPRWIFEIKARCQVD</sequence>
<keyword evidence="2" id="KW-1185">Reference proteome</keyword>
<reference evidence="1 2" key="1">
    <citation type="submission" date="2024-03" db="EMBL/GenBank/DDBJ databases">
        <title>Adaptation during the transition from Ophiocordyceps entomopathogen to insect associate is accompanied by gene loss and intensified selection.</title>
        <authorList>
            <person name="Ward C.M."/>
            <person name="Onetto C.A."/>
            <person name="Borneman A.R."/>
        </authorList>
    </citation>
    <scope>NUCLEOTIDE SEQUENCE [LARGE SCALE GENOMIC DNA]</scope>
    <source>
        <strain evidence="1">AWRI1</strain>
        <tissue evidence="1">Single Adult Female</tissue>
    </source>
</reference>
<accession>A0AAN9TZ59</accession>
<dbReference type="EMBL" id="JBBCAQ010000016">
    <property type="protein sequence ID" value="KAK7597984.1"/>
    <property type="molecule type" value="Genomic_DNA"/>
</dbReference>
<dbReference type="AlphaFoldDB" id="A0AAN9TZ59"/>
<protein>
    <submittedName>
        <fullName evidence="1">Uncharacterized protein</fullName>
    </submittedName>
</protein>
<proteinExistence type="predicted"/>
<dbReference type="Proteomes" id="UP001367676">
    <property type="component" value="Unassembled WGS sequence"/>
</dbReference>
<name>A0AAN9TZ59_9HEMI</name>
<comment type="caution">
    <text evidence="1">The sequence shown here is derived from an EMBL/GenBank/DDBJ whole genome shotgun (WGS) entry which is preliminary data.</text>
</comment>
<organism evidence="1 2">
    <name type="scientific">Parthenolecanium corni</name>
    <dbReference type="NCBI Taxonomy" id="536013"/>
    <lineage>
        <taxon>Eukaryota</taxon>
        <taxon>Metazoa</taxon>
        <taxon>Ecdysozoa</taxon>
        <taxon>Arthropoda</taxon>
        <taxon>Hexapoda</taxon>
        <taxon>Insecta</taxon>
        <taxon>Pterygota</taxon>
        <taxon>Neoptera</taxon>
        <taxon>Paraneoptera</taxon>
        <taxon>Hemiptera</taxon>
        <taxon>Sternorrhyncha</taxon>
        <taxon>Coccoidea</taxon>
        <taxon>Coccidae</taxon>
        <taxon>Parthenolecanium</taxon>
    </lineage>
</organism>